<dbReference type="PROSITE" id="PS51645">
    <property type="entry name" value="PHR_CRY_ALPHA_BETA"/>
    <property type="match status" value="1"/>
</dbReference>
<dbReference type="PRINTS" id="PR00147">
    <property type="entry name" value="DNAPHOTLYASE"/>
</dbReference>
<evidence type="ECO:0000256" key="8">
    <source>
        <dbReference type="ARBA" id="ARBA00031671"/>
    </source>
</evidence>
<feature type="binding site" evidence="12">
    <location>
        <position position="227"/>
    </location>
    <ligand>
        <name>FAD</name>
        <dbReference type="ChEBI" id="CHEBI:57692"/>
    </ligand>
</feature>
<evidence type="ECO:0000313" key="16">
    <source>
        <dbReference type="EMBL" id="AWK14281.1"/>
    </source>
</evidence>
<dbReference type="EC" id="4.1.99.3" evidence="3"/>
<dbReference type="GO" id="GO:0000719">
    <property type="term" value="P:photoreactive repair"/>
    <property type="evidence" value="ECO:0007669"/>
    <property type="project" value="UniProtKB-ARBA"/>
</dbReference>
<dbReference type="InterPro" id="IPR018394">
    <property type="entry name" value="DNA_photolyase_1_CS_C"/>
</dbReference>
<dbReference type="PANTHER" id="PTHR11455">
    <property type="entry name" value="CRYPTOCHROME"/>
    <property type="match status" value="1"/>
</dbReference>
<feature type="binding site" evidence="12">
    <location>
        <position position="278"/>
    </location>
    <ligand>
        <name>FAD</name>
        <dbReference type="ChEBI" id="CHEBI:57692"/>
    </ligand>
</feature>
<dbReference type="Pfam" id="PF00875">
    <property type="entry name" value="DNA_photolyase"/>
    <property type="match status" value="1"/>
</dbReference>
<dbReference type="NCBIfam" id="NF007955">
    <property type="entry name" value="PRK10674.1"/>
    <property type="match status" value="1"/>
</dbReference>
<keyword evidence="6 12" id="KW-0274">FAD</keyword>
<keyword evidence="17" id="KW-1185">Reference proteome</keyword>
<reference evidence="16 17" key="1">
    <citation type="submission" date="2017-05" db="EMBL/GenBank/DDBJ databases">
        <title>Genome sequence of Candidatus Fukatsuia symbiotica and Candidatus Hamiltonella defensa from Acyrthosiphon pisum strain 5D.</title>
        <authorList>
            <person name="Patel V.A."/>
            <person name="Chevignon G."/>
            <person name="Russell J.A."/>
            <person name="Oliver K.M."/>
        </authorList>
    </citation>
    <scope>NUCLEOTIDE SEQUENCE [LARGE SCALE GENOMIC DNA]</scope>
    <source>
        <strain evidence="16 17">5D</strain>
    </source>
</reference>
<evidence type="ECO:0000256" key="10">
    <source>
        <dbReference type="ARBA" id="ARBA00059220"/>
    </source>
</evidence>
<dbReference type="FunFam" id="1.10.579.10:FF:000003">
    <property type="entry name" value="Deoxyribodipyrimidine photo-lyase"/>
    <property type="match status" value="1"/>
</dbReference>
<accession>A0A2U8I543</accession>
<evidence type="ECO:0000256" key="12">
    <source>
        <dbReference type="PIRSR" id="PIRSR602081-1"/>
    </source>
</evidence>
<comment type="similarity">
    <text evidence="2">Belongs to the DNA photolyase class-1 family.</text>
</comment>
<evidence type="ECO:0000256" key="7">
    <source>
        <dbReference type="ARBA" id="ARBA00022991"/>
    </source>
</evidence>
<dbReference type="AlphaFoldDB" id="A0A2U8I543"/>
<evidence type="ECO:0000256" key="5">
    <source>
        <dbReference type="ARBA" id="ARBA00022630"/>
    </source>
</evidence>
<protein>
    <recommendedName>
        <fullName evidence="4">Deoxyribodipyrimidine photo-lyase</fullName>
        <ecNumber evidence="3">4.1.99.3</ecNumber>
    </recommendedName>
    <alternativeName>
        <fullName evidence="8">DNA photolyase</fullName>
    </alternativeName>
    <alternativeName>
        <fullName evidence="11">Photoreactivating enzyme</fullName>
    </alternativeName>
</protein>
<dbReference type="GO" id="GO:0009416">
    <property type="term" value="P:response to light stimulus"/>
    <property type="evidence" value="ECO:0007669"/>
    <property type="project" value="TreeGrafter"/>
</dbReference>
<comment type="cofactor">
    <cofactor evidence="1">
        <name>(6R)-5,10-methylene-5,6,7,8-tetrahydrofolate</name>
        <dbReference type="ChEBI" id="CHEBI:15636"/>
    </cofactor>
</comment>
<dbReference type="Gene3D" id="3.40.50.620">
    <property type="entry name" value="HUPs"/>
    <property type="match status" value="1"/>
</dbReference>
<dbReference type="RefSeq" id="WP_119797443.1">
    <property type="nucleotide sequence ID" value="NZ_CP021659.1"/>
</dbReference>
<dbReference type="Gene3D" id="1.10.579.10">
    <property type="entry name" value="DNA Cyclobutane Dipyrimidine Photolyase, subunit A, domain 3"/>
    <property type="match status" value="1"/>
</dbReference>
<evidence type="ECO:0000256" key="13">
    <source>
        <dbReference type="PIRSR" id="PIRSR602081-2"/>
    </source>
</evidence>
<dbReference type="Pfam" id="PF03441">
    <property type="entry name" value="FAD_binding_7"/>
    <property type="match status" value="1"/>
</dbReference>
<keyword evidence="7 14" id="KW-0157">Chromophore</keyword>
<dbReference type="SUPFAM" id="SSF52425">
    <property type="entry name" value="Cryptochrome/photolyase, N-terminal domain"/>
    <property type="match status" value="1"/>
</dbReference>
<sequence length="481" mass="55350">MHHRKHHVVWLRNDLRLTDNKALYTACDDPDATVSAVFTATLGQWQQHAMSLRQLTFIHDHLIQISRQLQALGITLICHLCDTYTEAARWLADYCMNNRVERLFFNRQYEINERRRDHLVAKLLQDSVKIVVFDDSLLLPPDSVLTQSGAMYKVYTPFRQAYLKKLRCENNRCLPRPEKRSSAQALDPFPIPPFTPHHVVPNKTFPVGEQAALNRLRVFCRQKVQHYSTQRDIPSLDGTSGLSPYLAIGALSPRQCLSRLLAECPHLFENTVSGAFSWLNELIWREFYRHLIVAYPSLCQHQPFMAWTDKIIWHNNPQALLAWQEGKTGYPIVDAAMRQLNETGLMHNRLRMIAASFLVKDLLIDWRKGERYFMSQLLDGDLAANNGGWQWAASTGTDAASYFRIFNPTLQGKKYDPTGAFVRHWLPELTAVPDRYIHTPHEWATKQGQPLDYPLPIVDHGAARTRTLAAFERAKKMAGNV</sequence>
<keyword evidence="16" id="KW-0456">Lyase</keyword>
<dbReference type="KEGG" id="fsm:CCS41_07045"/>
<dbReference type="OrthoDB" id="9772484at2"/>
<dbReference type="InterPro" id="IPR002081">
    <property type="entry name" value="Cryptochrome/DNA_photolyase_1"/>
</dbReference>
<dbReference type="InterPro" id="IPR006050">
    <property type="entry name" value="DNA_photolyase_N"/>
</dbReference>
<feature type="site" description="Electron transfer via tryptophanyl radical" evidence="13">
    <location>
        <position position="366"/>
    </location>
</feature>
<feature type="binding site" evidence="12">
    <location>
        <begin position="281"/>
        <end position="288"/>
    </location>
    <ligand>
        <name>FAD</name>
        <dbReference type="ChEBI" id="CHEBI:57692"/>
    </ligand>
</feature>
<dbReference type="Gene3D" id="1.25.40.80">
    <property type="match status" value="1"/>
</dbReference>
<keyword evidence="5 12" id="KW-0285">Flavoprotein</keyword>
<evidence type="ECO:0000313" key="17">
    <source>
        <dbReference type="Proteomes" id="UP000261875"/>
    </source>
</evidence>
<dbReference type="GO" id="GO:0003677">
    <property type="term" value="F:DNA binding"/>
    <property type="evidence" value="ECO:0007669"/>
    <property type="project" value="TreeGrafter"/>
</dbReference>
<evidence type="ECO:0000256" key="3">
    <source>
        <dbReference type="ARBA" id="ARBA00013149"/>
    </source>
</evidence>
<feature type="binding site" evidence="12">
    <location>
        <begin position="239"/>
        <end position="243"/>
    </location>
    <ligand>
        <name>FAD</name>
        <dbReference type="ChEBI" id="CHEBI:57692"/>
    </ligand>
</feature>
<dbReference type="EMBL" id="CP021659">
    <property type="protein sequence ID" value="AWK14281.1"/>
    <property type="molecule type" value="Genomic_DNA"/>
</dbReference>
<dbReference type="InterPro" id="IPR036155">
    <property type="entry name" value="Crypto/Photolyase_N_sf"/>
</dbReference>
<evidence type="ECO:0000259" key="15">
    <source>
        <dbReference type="PROSITE" id="PS51645"/>
    </source>
</evidence>
<evidence type="ECO:0000256" key="9">
    <source>
        <dbReference type="ARBA" id="ARBA00033999"/>
    </source>
</evidence>
<dbReference type="InterPro" id="IPR036134">
    <property type="entry name" value="Crypto/Photolyase_FAD-like_sf"/>
</dbReference>
<evidence type="ECO:0000256" key="11">
    <source>
        <dbReference type="ARBA" id="ARBA00083107"/>
    </source>
</evidence>
<comment type="cofactor">
    <cofactor evidence="12">
        <name>FAD</name>
        <dbReference type="ChEBI" id="CHEBI:57692"/>
    </cofactor>
    <text evidence="12">Binds 1 FAD per subunit.</text>
</comment>
<feature type="site" description="Electron transfer via tryptophanyl radical" evidence="13">
    <location>
        <position position="389"/>
    </location>
</feature>
<dbReference type="Proteomes" id="UP000261875">
    <property type="component" value="Chromosome"/>
</dbReference>
<dbReference type="SUPFAM" id="SSF48173">
    <property type="entry name" value="Cryptochrome/photolyase FAD-binding domain"/>
    <property type="match status" value="1"/>
</dbReference>
<evidence type="ECO:0000256" key="14">
    <source>
        <dbReference type="RuleBase" id="RU004182"/>
    </source>
</evidence>
<comment type="catalytic activity">
    <reaction evidence="9">
        <text>cyclobutadipyrimidine (in DNA) = 2 pyrimidine residues (in DNA).</text>
        <dbReference type="EC" id="4.1.99.3"/>
    </reaction>
</comment>
<evidence type="ECO:0000256" key="4">
    <source>
        <dbReference type="ARBA" id="ARBA00014046"/>
    </source>
</evidence>
<evidence type="ECO:0000256" key="2">
    <source>
        <dbReference type="ARBA" id="ARBA00005862"/>
    </source>
</evidence>
<evidence type="ECO:0000256" key="6">
    <source>
        <dbReference type="ARBA" id="ARBA00022827"/>
    </source>
</evidence>
<dbReference type="InterPro" id="IPR014729">
    <property type="entry name" value="Rossmann-like_a/b/a_fold"/>
</dbReference>
<comment type="similarity">
    <text evidence="14">Belongs to the DNA photolyase family.</text>
</comment>
<dbReference type="PANTHER" id="PTHR11455:SF9">
    <property type="entry name" value="CRYPTOCHROME CIRCADIAN CLOCK 5 ISOFORM X1"/>
    <property type="match status" value="1"/>
</dbReference>
<organism evidence="16 17">
    <name type="scientific">Candidatus Fukatsuia symbiotica</name>
    <dbReference type="NCBI Taxonomy" id="1878942"/>
    <lineage>
        <taxon>Bacteria</taxon>
        <taxon>Pseudomonadati</taxon>
        <taxon>Pseudomonadota</taxon>
        <taxon>Gammaproteobacteria</taxon>
        <taxon>Enterobacterales</taxon>
        <taxon>Yersiniaceae</taxon>
        <taxon>Candidatus Fukatsuia</taxon>
    </lineage>
</organism>
<comment type="function">
    <text evidence="10">Involved in repair of UV radiation-induced DNA damage. Catalyzes the light-dependent monomerization (300-600 nm) of cyclobutyl pyrimidine dimers (in cis-syn configuration), which are formed between adjacent bases on the same DNA strand upon exposure to ultraviolet radiation.</text>
</comment>
<name>A0A2U8I543_9GAMM</name>
<gene>
    <name evidence="16" type="ORF">CCS41_07045</name>
</gene>
<feature type="binding site" evidence="12">
    <location>
        <begin position="379"/>
        <end position="381"/>
    </location>
    <ligand>
        <name>FAD</name>
        <dbReference type="ChEBI" id="CHEBI:57692"/>
    </ligand>
</feature>
<feature type="site" description="Electron transfer via tryptophanyl radical" evidence="13">
    <location>
        <position position="313"/>
    </location>
</feature>
<proteinExistence type="inferred from homology"/>
<dbReference type="InterPro" id="IPR005101">
    <property type="entry name" value="Cryptochr/Photolyase_FAD-bd"/>
</dbReference>
<dbReference type="PROSITE" id="PS00691">
    <property type="entry name" value="DNA_PHOTOLYASES_1_2"/>
    <property type="match status" value="1"/>
</dbReference>
<feature type="domain" description="Photolyase/cryptochrome alpha/beta" evidence="15">
    <location>
        <begin position="5"/>
        <end position="138"/>
    </location>
</feature>
<dbReference type="PROSITE" id="PS00394">
    <property type="entry name" value="DNA_PHOTOLYASES_1_1"/>
    <property type="match status" value="1"/>
</dbReference>
<evidence type="ECO:0000256" key="1">
    <source>
        <dbReference type="ARBA" id="ARBA00001932"/>
    </source>
</evidence>
<dbReference type="GO" id="GO:0003904">
    <property type="term" value="F:deoxyribodipyrimidine photo-lyase activity"/>
    <property type="evidence" value="ECO:0007669"/>
    <property type="project" value="UniProtKB-EC"/>
</dbReference>
<dbReference type="GO" id="GO:0071949">
    <property type="term" value="F:FAD binding"/>
    <property type="evidence" value="ECO:0007669"/>
    <property type="project" value="TreeGrafter"/>
</dbReference>